<gene>
    <name evidence="10" type="ORF">HLB09_08395</name>
</gene>
<evidence type="ECO:0000313" key="11">
    <source>
        <dbReference type="Proteomes" id="UP000555552"/>
    </source>
</evidence>
<sequence length="378" mass="38161">MLGTVLGIASLVVTVGLAQTAAGQVGRQFDAVAATQVVVRPGSVLTQSGEERATGRLPWDAEERVERLAGVEDAGALAAVDLGGAPVTAVPVNDPSAPAAVSPPVLAASPGLLDAVRGRVVTGRFFDAGHDARADQVVVLGARAAERLGVGRVDRQPTVFLGEAPYTVIGVVDDVRRRTDLLDAVLVPLGTARADLGLTAPEELQVRIAVGAGPLVARQAPVALDPGSDDAFDVEAPPERSRAREAVQADLNATFLALGAVALLVGGLGIANVTLLSVLERRGEIGLRRAVGATRRQVAGQFLVESVVLGLLGGVVGASLGVLVVVGVSVVQAWTPVLDLPTAFGSALLGGLIGLVAGAYPAVKAATVEPITALRGGV</sequence>
<feature type="transmembrane region" description="Helical" evidence="7">
    <location>
        <begin position="343"/>
        <end position="363"/>
    </location>
</feature>
<accession>A0A849BIT1</accession>
<feature type="transmembrane region" description="Helical" evidence="7">
    <location>
        <begin position="302"/>
        <end position="331"/>
    </location>
</feature>
<dbReference type="Proteomes" id="UP000555552">
    <property type="component" value="Unassembled WGS sequence"/>
</dbReference>
<comment type="caution">
    <text evidence="10">The sequence shown here is derived from an EMBL/GenBank/DDBJ whole genome shotgun (WGS) entry which is preliminary data.</text>
</comment>
<evidence type="ECO:0000256" key="7">
    <source>
        <dbReference type="SAM" id="Phobius"/>
    </source>
</evidence>
<dbReference type="InterPro" id="IPR025857">
    <property type="entry name" value="MacB_PCD"/>
</dbReference>
<dbReference type="InterPro" id="IPR003838">
    <property type="entry name" value="ABC3_permease_C"/>
</dbReference>
<evidence type="ECO:0000256" key="1">
    <source>
        <dbReference type="ARBA" id="ARBA00004651"/>
    </source>
</evidence>
<dbReference type="GO" id="GO:0022857">
    <property type="term" value="F:transmembrane transporter activity"/>
    <property type="evidence" value="ECO:0007669"/>
    <property type="project" value="TreeGrafter"/>
</dbReference>
<evidence type="ECO:0000256" key="5">
    <source>
        <dbReference type="ARBA" id="ARBA00023136"/>
    </source>
</evidence>
<evidence type="ECO:0000256" key="6">
    <source>
        <dbReference type="ARBA" id="ARBA00038076"/>
    </source>
</evidence>
<reference evidence="10 11" key="1">
    <citation type="submission" date="2020-05" db="EMBL/GenBank/DDBJ databases">
        <title>MicrobeNet Type strains.</title>
        <authorList>
            <person name="Nicholson A.C."/>
        </authorList>
    </citation>
    <scope>NUCLEOTIDE SEQUENCE [LARGE SCALE GENOMIC DNA]</scope>
    <source>
        <strain evidence="10 11">JCM 14547</strain>
    </source>
</reference>
<dbReference type="Pfam" id="PF12704">
    <property type="entry name" value="MacB_PCD"/>
    <property type="match status" value="1"/>
</dbReference>
<protein>
    <submittedName>
        <fullName evidence="10">ABC transporter permease</fullName>
    </submittedName>
</protein>
<keyword evidence="4 7" id="KW-1133">Transmembrane helix</keyword>
<keyword evidence="5 7" id="KW-0472">Membrane</keyword>
<dbReference type="EMBL" id="JABEMA010000099">
    <property type="protein sequence ID" value="NNH23109.1"/>
    <property type="molecule type" value="Genomic_DNA"/>
</dbReference>
<keyword evidence="3 7" id="KW-0812">Transmembrane</keyword>
<feature type="domain" description="ABC3 transporter permease C-terminal" evidence="8">
    <location>
        <begin position="258"/>
        <end position="370"/>
    </location>
</feature>
<proteinExistence type="inferred from homology"/>
<dbReference type="GO" id="GO:0005886">
    <property type="term" value="C:plasma membrane"/>
    <property type="evidence" value="ECO:0007669"/>
    <property type="project" value="UniProtKB-SubCell"/>
</dbReference>
<evidence type="ECO:0000256" key="4">
    <source>
        <dbReference type="ARBA" id="ARBA00022989"/>
    </source>
</evidence>
<dbReference type="AlphaFoldDB" id="A0A849BIT1"/>
<evidence type="ECO:0000256" key="2">
    <source>
        <dbReference type="ARBA" id="ARBA00022475"/>
    </source>
</evidence>
<dbReference type="PANTHER" id="PTHR30572">
    <property type="entry name" value="MEMBRANE COMPONENT OF TRANSPORTER-RELATED"/>
    <property type="match status" value="1"/>
</dbReference>
<dbReference type="PANTHER" id="PTHR30572:SF4">
    <property type="entry name" value="ABC TRANSPORTER PERMEASE YTRF"/>
    <property type="match status" value="1"/>
</dbReference>
<keyword evidence="11" id="KW-1185">Reference proteome</keyword>
<dbReference type="Pfam" id="PF02687">
    <property type="entry name" value="FtsX"/>
    <property type="match status" value="1"/>
</dbReference>
<comment type="similarity">
    <text evidence="6">Belongs to the ABC-4 integral membrane protein family.</text>
</comment>
<evidence type="ECO:0000259" key="9">
    <source>
        <dbReference type="Pfam" id="PF12704"/>
    </source>
</evidence>
<name>A0A849BIT1_9ACTN</name>
<keyword evidence="2" id="KW-1003">Cell membrane</keyword>
<evidence type="ECO:0000313" key="10">
    <source>
        <dbReference type="EMBL" id="NNH23109.1"/>
    </source>
</evidence>
<comment type="subcellular location">
    <subcellularLocation>
        <location evidence="1">Cell membrane</location>
        <topology evidence="1">Multi-pass membrane protein</topology>
    </subcellularLocation>
</comment>
<evidence type="ECO:0000259" key="8">
    <source>
        <dbReference type="Pfam" id="PF02687"/>
    </source>
</evidence>
<organism evidence="10 11">
    <name type="scientific">Pseudokineococcus marinus</name>
    <dbReference type="NCBI Taxonomy" id="351215"/>
    <lineage>
        <taxon>Bacteria</taxon>
        <taxon>Bacillati</taxon>
        <taxon>Actinomycetota</taxon>
        <taxon>Actinomycetes</taxon>
        <taxon>Kineosporiales</taxon>
        <taxon>Kineosporiaceae</taxon>
        <taxon>Pseudokineococcus</taxon>
    </lineage>
</organism>
<feature type="domain" description="MacB-like periplasmic core" evidence="9">
    <location>
        <begin position="1"/>
        <end position="201"/>
    </location>
</feature>
<dbReference type="InterPro" id="IPR050250">
    <property type="entry name" value="Macrolide_Exporter_MacB"/>
</dbReference>
<evidence type="ECO:0000256" key="3">
    <source>
        <dbReference type="ARBA" id="ARBA00022692"/>
    </source>
</evidence>
<feature type="transmembrane region" description="Helical" evidence="7">
    <location>
        <begin position="255"/>
        <end position="279"/>
    </location>
</feature>